<dbReference type="EMBL" id="CP144103">
    <property type="protein sequence ID" value="WWC90056.1"/>
    <property type="molecule type" value="Genomic_DNA"/>
</dbReference>
<dbReference type="RefSeq" id="XP_066076819.1">
    <property type="nucleotide sequence ID" value="XM_066220722.1"/>
</dbReference>
<proteinExistence type="predicted"/>
<organism evidence="1 2">
    <name type="scientific">Kwoniella dendrophila CBS 6074</name>
    <dbReference type="NCBI Taxonomy" id="1295534"/>
    <lineage>
        <taxon>Eukaryota</taxon>
        <taxon>Fungi</taxon>
        <taxon>Dikarya</taxon>
        <taxon>Basidiomycota</taxon>
        <taxon>Agaricomycotina</taxon>
        <taxon>Tremellomycetes</taxon>
        <taxon>Tremellales</taxon>
        <taxon>Cryptococcaceae</taxon>
        <taxon>Kwoniella</taxon>
    </lineage>
</organism>
<sequence length="656" mass="71624">MSIDQPIPQRGLTNTFRKPSRFQKNEQSRLYCQHSYGYTIFLGLLLLILLPSTCLAQDSTSTSTSALASSTISSTRTTISSSRTTSISTSTVSASSSSIASATKTYSIPSLPTTVTLPALNKTTPLIQLVLPQVNPIYLTFSICTLTSNTTLLPTILLTTLTPEDDLDDSDNLSFDLGSRPIIDKSSGGIISQNNGNGGGYNEKNNKNGNIWNIILNKGFGNFTLNYENSFKTYILFGLGLEMDGQTLDDLDVVGNLIIQMTASENGPLQTISSSIPFLGDTTSTQALIFSPLLYASLPYEPTYPNYTLPAPQLTFTPLNDLSPESLISGNTSLSNNLTLYVVPTTSNSSPTSNQLDYSTCAISLSVNQTGSLAEKIITKSDSEEPQYSMINDEEGYRHYWTIGGLSPSNNYTAWIKDDQGTWLSPIWFTTKPDSFPCQLVLPTSICPSIAYSAPLPVNSTSISTSSGELISETSPVQTLPDELIKVLIDNLEGFSTSLSAQACGRDLYSHVSSCSDCFSSYRNWLCRLVIPQCGSSTSNTNTNNTAESELDPDSNNIEQQQIIKPFLIDRTNDKPRNNQTYIPEYEYQELLPCLSICNQVDKKCPVNLGFRCPRRKIQNSLQSYAFIGQSSDRGDGSLQGGIPSYDQYGNRWCNG</sequence>
<protein>
    <recommendedName>
        <fullName evidence="3">Stretch-activated cation channel Mid1</fullName>
    </recommendedName>
</protein>
<keyword evidence="2" id="KW-1185">Reference proteome</keyword>
<evidence type="ECO:0000313" key="2">
    <source>
        <dbReference type="Proteomes" id="UP001355207"/>
    </source>
</evidence>
<dbReference type="GO" id="GO:0005262">
    <property type="term" value="F:calcium channel activity"/>
    <property type="evidence" value="ECO:0007669"/>
    <property type="project" value="InterPro"/>
</dbReference>
<name>A0AAX4JX91_9TREE</name>
<reference evidence="1 2" key="1">
    <citation type="submission" date="2024-01" db="EMBL/GenBank/DDBJ databases">
        <title>Comparative genomics of Cryptococcus and Kwoniella reveals pathogenesis evolution and contrasting modes of karyotype evolution via chromosome fusion or intercentromeric recombination.</title>
        <authorList>
            <person name="Coelho M.A."/>
            <person name="David-Palma M."/>
            <person name="Shea T."/>
            <person name="Bowers K."/>
            <person name="McGinley-Smith S."/>
            <person name="Mohammad A.W."/>
            <person name="Gnirke A."/>
            <person name="Yurkov A.M."/>
            <person name="Nowrousian M."/>
            <person name="Sun S."/>
            <person name="Cuomo C.A."/>
            <person name="Heitman J."/>
        </authorList>
    </citation>
    <scope>NUCLEOTIDE SEQUENCE [LARGE SCALE GENOMIC DNA]</scope>
    <source>
        <strain evidence="1 2">CBS 6074</strain>
    </source>
</reference>
<accession>A0AAX4JX91</accession>
<dbReference type="InterPro" id="IPR024338">
    <property type="entry name" value="MID1/Yam8"/>
</dbReference>
<evidence type="ECO:0000313" key="1">
    <source>
        <dbReference type="EMBL" id="WWC90056.1"/>
    </source>
</evidence>
<dbReference type="GeneID" id="91095658"/>
<dbReference type="PANTHER" id="PTHR39142">
    <property type="entry name" value="MID1P"/>
    <property type="match status" value="1"/>
</dbReference>
<dbReference type="Pfam" id="PF12929">
    <property type="entry name" value="Mid1"/>
    <property type="match status" value="1"/>
</dbReference>
<dbReference type="AlphaFoldDB" id="A0AAX4JX91"/>
<dbReference type="Proteomes" id="UP001355207">
    <property type="component" value="Chromosome 6"/>
</dbReference>
<evidence type="ECO:0008006" key="3">
    <source>
        <dbReference type="Google" id="ProtNLM"/>
    </source>
</evidence>
<gene>
    <name evidence="1" type="ORF">L201_004988</name>
</gene>
<dbReference type="PANTHER" id="PTHR39142:SF1">
    <property type="entry name" value="AEL197CP"/>
    <property type="match status" value="1"/>
</dbReference>
<dbReference type="GO" id="GO:0098703">
    <property type="term" value="P:calcium ion import across plasma membrane"/>
    <property type="evidence" value="ECO:0007669"/>
    <property type="project" value="InterPro"/>
</dbReference>